<accession>A0AAN8G9J7</accession>
<name>A0AAN8G9J7_PATCE</name>
<gene>
    <name evidence="2" type="ORF">SNE40_019891</name>
</gene>
<feature type="region of interest" description="Disordered" evidence="1">
    <location>
        <begin position="61"/>
        <end position="80"/>
    </location>
</feature>
<evidence type="ECO:0000313" key="3">
    <source>
        <dbReference type="Proteomes" id="UP001347796"/>
    </source>
</evidence>
<feature type="compositionally biased region" description="Polar residues" evidence="1">
    <location>
        <begin position="61"/>
        <end position="70"/>
    </location>
</feature>
<organism evidence="2 3">
    <name type="scientific">Patella caerulea</name>
    <name type="common">Rayed Mediterranean limpet</name>
    <dbReference type="NCBI Taxonomy" id="87958"/>
    <lineage>
        <taxon>Eukaryota</taxon>
        <taxon>Metazoa</taxon>
        <taxon>Spiralia</taxon>
        <taxon>Lophotrochozoa</taxon>
        <taxon>Mollusca</taxon>
        <taxon>Gastropoda</taxon>
        <taxon>Patellogastropoda</taxon>
        <taxon>Patelloidea</taxon>
        <taxon>Patellidae</taxon>
        <taxon>Patella</taxon>
    </lineage>
</organism>
<evidence type="ECO:0000313" key="2">
    <source>
        <dbReference type="EMBL" id="KAK6168703.1"/>
    </source>
</evidence>
<evidence type="ECO:0000256" key="1">
    <source>
        <dbReference type="SAM" id="MobiDB-lite"/>
    </source>
</evidence>
<dbReference type="EMBL" id="JAZGQO010000015">
    <property type="protein sequence ID" value="KAK6168703.1"/>
    <property type="molecule type" value="Genomic_DNA"/>
</dbReference>
<dbReference type="AlphaFoldDB" id="A0AAN8G9J7"/>
<comment type="caution">
    <text evidence="2">The sequence shown here is derived from an EMBL/GenBank/DDBJ whole genome shotgun (WGS) entry which is preliminary data.</text>
</comment>
<sequence length="80" mass="9003">MSSTTNVGYGHTPVREQLRSHQVNLMGSQQLNSPSTKDKLLEHKQWLQRFQQDINMSNSFLNKGSTSNDGSVYPSVTAYT</sequence>
<keyword evidence="3" id="KW-1185">Reference proteome</keyword>
<protein>
    <submittedName>
        <fullName evidence="2">Uncharacterized protein</fullName>
    </submittedName>
</protein>
<dbReference type="Proteomes" id="UP001347796">
    <property type="component" value="Unassembled WGS sequence"/>
</dbReference>
<proteinExistence type="predicted"/>
<reference evidence="2 3" key="1">
    <citation type="submission" date="2024-01" db="EMBL/GenBank/DDBJ databases">
        <title>The genome of the rayed Mediterranean limpet Patella caerulea (Linnaeus, 1758).</title>
        <authorList>
            <person name="Anh-Thu Weber A."/>
            <person name="Halstead-Nussloch G."/>
        </authorList>
    </citation>
    <scope>NUCLEOTIDE SEQUENCE [LARGE SCALE GENOMIC DNA]</scope>
    <source>
        <strain evidence="2">AATW-2023a</strain>
        <tissue evidence="2">Whole specimen</tissue>
    </source>
</reference>